<evidence type="ECO:0000313" key="3">
    <source>
        <dbReference type="Proteomes" id="UP000007267"/>
    </source>
</evidence>
<sequence>MASSRVPRLLREALPERRELQEKYKADVTLDPDTAEEYLIVSEDRKSVTAADFPQSPPPNPKRFELVPCVLGAQGFTSGRHYWEVEVGDQREWAVGVALESVKRNEGLSLQPEEGIWCHGCWWLRRAADSSSVVSTQGCVKSGKIGVCLDYEGGWVGFYEDGKMTAMLASFKKEVVFPFLYVGSTVTLTISP</sequence>
<protein>
    <submittedName>
        <fullName evidence="2">Thaicobrin-like</fullName>
    </submittedName>
</protein>
<evidence type="ECO:0000259" key="1">
    <source>
        <dbReference type="PROSITE" id="PS50188"/>
    </source>
</evidence>
<keyword evidence="3" id="KW-1185">Reference proteome</keyword>
<dbReference type="AlphaFoldDB" id="K7FJ09"/>
<dbReference type="InterPro" id="IPR013320">
    <property type="entry name" value="ConA-like_dom_sf"/>
</dbReference>
<dbReference type="PANTHER" id="PTHR24103">
    <property type="entry name" value="E3 UBIQUITIN-PROTEIN LIGASE TRIM"/>
    <property type="match status" value="1"/>
</dbReference>
<dbReference type="InterPro" id="IPR043136">
    <property type="entry name" value="B30.2/SPRY_sf"/>
</dbReference>
<dbReference type="Pfam" id="PF00622">
    <property type="entry name" value="SPRY"/>
    <property type="match status" value="1"/>
</dbReference>
<dbReference type="Ensembl" id="ENSPSIT00000008061.1">
    <property type="protein sequence ID" value="ENSPSIP00000008019.1"/>
    <property type="gene ID" value="ENSPSIG00000007366.1"/>
</dbReference>
<dbReference type="InterPro" id="IPR050143">
    <property type="entry name" value="TRIM/RBCC"/>
</dbReference>
<dbReference type="SUPFAM" id="SSF49899">
    <property type="entry name" value="Concanavalin A-like lectins/glucanases"/>
    <property type="match status" value="1"/>
</dbReference>
<dbReference type="SMART" id="SM00449">
    <property type="entry name" value="SPRY"/>
    <property type="match status" value="1"/>
</dbReference>
<dbReference type="SMART" id="SM00589">
    <property type="entry name" value="PRY"/>
    <property type="match status" value="1"/>
</dbReference>
<reference evidence="3" key="1">
    <citation type="submission" date="2011-10" db="EMBL/GenBank/DDBJ databases">
        <authorList>
            <consortium name="Soft-shell Turtle Genome Consortium"/>
        </authorList>
    </citation>
    <scope>NUCLEOTIDE SEQUENCE [LARGE SCALE GENOMIC DNA]</scope>
    <source>
        <strain evidence="3">Daiwa-1</strain>
    </source>
</reference>
<dbReference type="PROSITE" id="PS50188">
    <property type="entry name" value="B302_SPRY"/>
    <property type="match status" value="1"/>
</dbReference>
<dbReference type="PRINTS" id="PR01407">
    <property type="entry name" value="BUTYPHLNCDUF"/>
</dbReference>
<dbReference type="OrthoDB" id="6105938at2759"/>
<dbReference type="Pfam" id="PF13765">
    <property type="entry name" value="PRY"/>
    <property type="match status" value="1"/>
</dbReference>
<proteinExistence type="predicted"/>
<dbReference type="InterPro" id="IPR001870">
    <property type="entry name" value="B30.2/SPRY"/>
</dbReference>
<evidence type="ECO:0000313" key="2">
    <source>
        <dbReference type="Ensembl" id="ENSPSIP00000008019.1"/>
    </source>
</evidence>
<dbReference type="InterPro" id="IPR003879">
    <property type="entry name" value="Butyrophylin_SPRY"/>
</dbReference>
<organism evidence="2 3">
    <name type="scientific">Pelodiscus sinensis</name>
    <name type="common">Chinese softshell turtle</name>
    <name type="synonym">Trionyx sinensis</name>
    <dbReference type="NCBI Taxonomy" id="13735"/>
    <lineage>
        <taxon>Eukaryota</taxon>
        <taxon>Metazoa</taxon>
        <taxon>Chordata</taxon>
        <taxon>Craniata</taxon>
        <taxon>Vertebrata</taxon>
        <taxon>Euteleostomi</taxon>
        <taxon>Archelosauria</taxon>
        <taxon>Testudinata</taxon>
        <taxon>Testudines</taxon>
        <taxon>Cryptodira</taxon>
        <taxon>Trionychia</taxon>
        <taxon>Trionychidae</taxon>
        <taxon>Pelodiscus</taxon>
    </lineage>
</organism>
<name>K7FJ09_PELSI</name>
<dbReference type="InterPro" id="IPR003877">
    <property type="entry name" value="SPRY_dom"/>
</dbReference>
<dbReference type="InterPro" id="IPR006574">
    <property type="entry name" value="PRY"/>
</dbReference>
<reference evidence="2" key="3">
    <citation type="submission" date="2025-08" db="UniProtKB">
        <authorList>
            <consortium name="Ensembl"/>
        </authorList>
    </citation>
    <scope>IDENTIFICATION</scope>
</reference>
<dbReference type="HOGENOM" id="CLU_013137_7_4_1"/>
<dbReference type="KEGG" id="pss:102454235"/>
<dbReference type="EMBL" id="AGCU01115922">
    <property type="status" value="NOT_ANNOTATED_CDS"/>
    <property type="molecule type" value="Genomic_DNA"/>
</dbReference>
<reference evidence="3" key="2">
    <citation type="journal article" date="2013" name="Nat. Genet.">
        <title>The draft genomes of soft-shell turtle and green sea turtle yield insights into the development and evolution of the turtle-specific body plan.</title>
        <authorList>
            <person name="Wang Z."/>
            <person name="Pascual-Anaya J."/>
            <person name="Zadissa A."/>
            <person name="Li W."/>
            <person name="Niimura Y."/>
            <person name="Huang Z."/>
            <person name="Li C."/>
            <person name="White S."/>
            <person name="Xiong Z."/>
            <person name="Fang D."/>
            <person name="Wang B."/>
            <person name="Ming Y."/>
            <person name="Chen Y."/>
            <person name="Zheng Y."/>
            <person name="Kuraku S."/>
            <person name="Pignatelli M."/>
            <person name="Herrero J."/>
            <person name="Beal K."/>
            <person name="Nozawa M."/>
            <person name="Li Q."/>
            <person name="Wang J."/>
            <person name="Zhang H."/>
            <person name="Yu L."/>
            <person name="Shigenobu S."/>
            <person name="Wang J."/>
            <person name="Liu J."/>
            <person name="Flicek P."/>
            <person name="Searle S."/>
            <person name="Wang J."/>
            <person name="Kuratani S."/>
            <person name="Yin Y."/>
            <person name="Aken B."/>
            <person name="Zhang G."/>
            <person name="Irie N."/>
        </authorList>
    </citation>
    <scope>NUCLEOTIDE SEQUENCE [LARGE SCALE GENOMIC DNA]</scope>
    <source>
        <strain evidence="3">Daiwa-1</strain>
    </source>
</reference>
<dbReference type="OMA" id="HYFEVKY"/>
<dbReference type="FunFam" id="2.60.120.920:FF:000004">
    <property type="entry name" value="Butyrophilin subfamily 1 member A1"/>
    <property type="match status" value="1"/>
</dbReference>
<reference evidence="2" key="4">
    <citation type="submission" date="2025-09" db="UniProtKB">
        <authorList>
            <consortium name="Ensembl"/>
        </authorList>
    </citation>
    <scope>IDENTIFICATION</scope>
</reference>
<dbReference type="EMBL" id="AGCU01115921">
    <property type="status" value="NOT_ANNOTATED_CDS"/>
    <property type="molecule type" value="Genomic_DNA"/>
</dbReference>
<dbReference type="eggNOG" id="KOG2177">
    <property type="taxonomic scope" value="Eukaryota"/>
</dbReference>
<dbReference type="RefSeq" id="XP_025042695.1">
    <property type="nucleotide sequence ID" value="XM_025186910.1"/>
</dbReference>
<feature type="domain" description="B30.2/SPRY" evidence="1">
    <location>
        <begin position="8"/>
        <end position="192"/>
    </location>
</feature>
<dbReference type="GeneTree" id="ENSGT01030000234669"/>
<dbReference type="Gene3D" id="2.60.120.920">
    <property type="match status" value="1"/>
</dbReference>
<accession>K7FJ09</accession>
<dbReference type="Proteomes" id="UP000007267">
    <property type="component" value="Unassembled WGS sequence"/>
</dbReference>